<dbReference type="Pfam" id="PF23398">
    <property type="entry name" value="FAZ1_cons"/>
    <property type="match status" value="1"/>
</dbReference>
<feature type="non-terminal residue" evidence="4">
    <location>
        <position position="1"/>
    </location>
</feature>
<keyword evidence="1" id="KW-0175">Coiled coil</keyword>
<name>A0A422MR37_TRYRA</name>
<keyword evidence="4" id="KW-0966">Cell projection</keyword>
<keyword evidence="4" id="KW-0282">Flagellum</keyword>
<reference evidence="4 5" key="1">
    <citation type="journal article" date="2018" name="BMC Genomics">
        <title>Genomic comparison of Trypanosoma conorhini and Trypanosoma rangeli to Trypanosoma cruzi strains of high and low virulence.</title>
        <authorList>
            <person name="Bradwell K.R."/>
            <person name="Koparde V.N."/>
            <person name="Matveyev A.V."/>
            <person name="Serrano M.G."/>
            <person name="Alves J.M."/>
            <person name="Parikh H."/>
            <person name="Huang B."/>
            <person name="Lee V."/>
            <person name="Espinosa-Alvarez O."/>
            <person name="Ortiz P.A."/>
            <person name="Costa-Martins A.G."/>
            <person name="Teixeira M.M."/>
            <person name="Buck G.A."/>
        </authorList>
    </citation>
    <scope>NUCLEOTIDE SEQUENCE [LARGE SCALE GENOMIC DNA]</scope>
    <source>
        <strain evidence="4 5">AM80</strain>
    </source>
</reference>
<evidence type="ECO:0000256" key="1">
    <source>
        <dbReference type="SAM" id="Coils"/>
    </source>
</evidence>
<accession>A0A422MR37</accession>
<feature type="domain" description="FAZ1 C-terminal region" evidence="3">
    <location>
        <begin position="11"/>
        <end position="45"/>
    </location>
</feature>
<organism evidence="4 5">
    <name type="scientific">Trypanosoma rangeli</name>
    <dbReference type="NCBI Taxonomy" id="5698"/>
    <lineage>
        <taxon>Eukaryota</taxon>
        <taxon>Discoba</taxon>
        <taxon>Euglenozoa</taxon>
        <taxon>Kinetoplastea</taxon>
        <taxon>Metakinetoplastina</taxon>
        <taxon>Trypanosomatida</taxon>
        <taxon>Trypanosomatidae</taxon>
        <taxon>Trypanosoma</taxon>
        <taxon>Herpetosoma</taxon>
    </lineage>
</organism>
<protein>
    <submittedName>
        <fullName evidence="4">Flagellar attachment zone protein 1</fullName>
    </submittedName>
</protein>
<dbReference type="GeneID" id="40334062"/>
<dbReference type="InterPro" id="IPR056615">
    <property type="entry name" value="FAZ1_C"/>
</dbReference>
<dbReference type="EMBL" id="MKGL01000813">
    <property type="protein sequence ID" value="RNE95692.1"/>
    <property type="molecule type" value="Genomic_DNA"/>
</dbReference>
<sequence>RGWLKSWSRRTAENERLAEELEKKADENERLAEELEKKADENERLANINKGLVEELDRGLLEKERVVSDMKSRELVIDGLKSKSCELEEALESLSAERDHAVEVLEKELTDILVQLKGVDGVNTALNFLLADKEKELVFLRAHCELWTDSTEVKEKVITRHVKVLDGDGWEKLLLERSEALMAAFVIDAGNACHVPGDQISEVSFFTER</sequence>
<dbReference type="OMA" id="WEHLLRE"/>
<keyword evidence="5" id="KW-1185">Reference proteome</keyword>
<dbReference type="Pfam" id="PF23404">
    <property type="entry name" value="FAZ1_C"/>
    <property type="match status" value="1"/>
</dbReference>
<evidence type="ECO:0000313" key="5">
    <source>
        <dbReference type="Proteomes" id="UP000283634"/>
    </source>
</evidence>
<dbReference type="InterPro" id="IPR056614">
    <property type="entry name" value="FAZ1_cons"/>
</dbReference>
<evidence type="ECO:0000259" key="2">
    <source>
        <dbReference type="Pfam" id="PF23398"/>
    </source>
</evidence>
<feature type="domain" description="Flagellar attachment zone protein 1 conserved" evidence="2">
    <location>
        <begin position="157"/>
        <end position="205"/>
    </location>
</feature>
<feature type="coiled-coil region" evidence="1">
    <location>
        <begin position="4"/>
        <end position="55"/>
    </location>
</feature>
<dbReference type="OrthoDB" id="252512at2759"/>
<dbReference type="AlphaFoldDB" id="A0A422MR37"/>
<keyword evidence="4" id="KW-0969">Cilium</keyword>
<dbReference type="Proteomes" id="UP000283634">
    <property type="component" value="Unassembled WGS sequence"/>
</dbReference>
<proteinExistence type="predicted"/>
<gene>
    <name evidence="4" type="ORF">TraAM80_10129</name>
</gene>
<evidence type="ECO:0000259" key="3">
    <source>
        <dbReference type="Pfam" id="PF23404"/>
    </source>
</evidence>
<evidence type="ECO:0000313" key="4">
    <source>
        <dbReference type="EMBL" id="RNE95692.1"/>
    </source>
</evidence>
<dbReference type="RefSeq" id="XP_029233367.1">
    <property type="nucleotide sequence ID" value="XM_029386774.1"/>
</dbReference>
<comment type="caution">
    <text evidence="4">The sequence shown here is derived from an EMBL/GenBank/DDBJ whole genome shotgun (WGS) entry which is preliminary data.</text>
</comment>